<keyword evidence="1" id="KW-1133">Transmembrane helix</keyword>
<protein>
    <submittedName>
        <fullName evidence="2">Uncharacterized protein</fullName>
    </submittedName>
</protein>
<reference evidence="2 3" key="1">
    <citation type="submission" date="2020-08" db="EMBL/GenBank/DDBJ databases">
        <authorList>
            <person name="Newling K."/>
            <person name="Davey J."/>
            <person name="Forrester S."/>
        </authorList>
    </citation>
    <scope>NUCLEOTIDE SEQUENCE [LARGE SCALE GENOMIC DNA]</scope>
    <source>
        <strain evidence="3">Crithidia deanei Carvalho (ATCC PRA-265)</strain>
    </source>
</reference>
<keyword evidence="3" id="KW-1185">Reference proteome</keyword>
<dbReference type="EMBL" id="LR877145">
    <property type="protein sequence ID" value="CAD2212889.1"/>
    <property type="molecule type" value="Genomic_DNA"/>
</dbReference>
<proteinExistence type="predicted"/>
<dbReference type="AlphaFoldDB" id="A0A7G2BZB9"/>
<evidence type="ECO:0000313" key="3">
    <source>
        <dbReference type="Proteomes" id="UP000515908"/>
    </source>
</evidence>
<evidence type="ECO:0000256" key="1">
    <source>
        <dbReference type="SAM" id="Phobius"/>
    </source>
</evidence>
<accession>A0A7G2BZB9</accession>
<keyword evidence="1" id="KW-0472">Membrane</keyword>
<evidence type="ECO:0000313" key="2">
    <source>
        <dbReference type="EMBL" id="CAD2212889.1"/>
    </source>
</evidence>
<gene>
    <name evidence="2" type="ORF">ADEAN_000030700</name>
</gene>
<feature type="transmembrane region" description="Helical" evidence="1">
    <location>
        <begin position="451"/>
        <end position="473"/>
    </location>
</feature>
<dbReference type="Proteomes" id="UP000515908">
    <property type="component" value="Chromosome 01"/>
</dbReference>
<name>A0A7G2BZB9_9TRYP</name>
<organism evidence="2 3">
    <name type="scientific">Angomonas deanei</name>
    <dbReference type="NCBI Taxonomy" id="59799"/>
    <lineage>
        <taxon>Eukaryota</taxon>
        <taxon>Discoba</taxon>
        <taxon>Euglenozoa</taxon>
        <taxon>Kinetoplastea</taxon>
        <taxon>Metakinetoplastina</taxon>
        <taxon>Trypanosomatida</taxon>
        <taxon>Trypanosomatidae</taxon>
        <taxon>Strigomonadinae</taxon>
        <taxon>Angomonas</taxon>
    </lineage>
</organism>
<dbReference type="VEuPathDB" id="TriTrypDB:ADEAN_000030700"/>
<keyword evidence="1" id="KW-0812">Transmembrane</keyword>
<sequence>MDHFDTLAVVFSFCNKRDIIELSKVSLLYRRVSELFIPSTERVHYIGKCYQNTVELAPPSQILALTFMSSSYICLLARNYSDSPLRESNCFFHKKNIVNGEMRSVALPGCYSLATSLVSFEGGRFLVCVKKEGDTLIFDSLLEVLLDTPFGFEKFYSSPDGSRFVLDYDRHLYFCDTQTNIIQSEEEPLRQPKTSFTFFDSTAASVKKAKLTVDKTLFSYYLGSSSPAWRMCWVGCASVLFACEEGVSLLKWDEASNSYADLPVTLSTSTSSMCHCSRSYVHTDSQKDVFAIFDCQKLQMHIIFAELGKDVRVETVQLSNVLPHRTVVKTVFTLSAETFALHVQHQQVDYVFFSSLDLTINRWMAIGEPSLLAHSKEMMITTPLAKPQAGHPLVEDVEGGLGRVFTFSPKYASSLASTSISNATDYTYIFSKNPDGFDLPKNIQLFDGVAVLSWIAFGVVSASLLWTGAALFYNGWWLHFQLLFWGKVK</sequence>